<dbReference type="Pfam" id="PF13520">
    <property type="entry name" value="AA_permease_2"/>
    <property type="match status" value="1"/>
</dbReference>
<dbReference type="PIRSF" id="PIRSF006060">
    <property type="entry name" value="AA_transporter"/>
    <property type="match status" value="1"/>
</dbReference>
<keyword evidence="4 6" id="KW-0472">Membrane</keyword>
<gene>
    <name evidence="7" type="primary">MUP1</name>
    <name evidence="7" type="ORF">H4R18_001552</name>
</gene>
<feature type="transmembrane region" description="Helical" evidence="6">
    <location>
        <begin position="469"/>
        <end position="490"/>
    </location>
</feature>
<dbReference type="InterPro" id="IPR050598">
    <property type="entry name" value="AminoAcid_Transporter"/>
</dbReference>
<dbReference type="AlphaFoldDB" id="A0A9W8LK41"/>
<evidence type="ECO:0000313" key="7">
    <source>
        <dbReference type="EMBL" id="KAJ2783714.1"/>
    </source>
</evidence>
<feature type="transmembrane region" description="Helical" evidence="6">
    <location>
        <begin position="409"/>
        <end position="425"/>
    </location>
</feature>
<dbReference type="PANTHER" id="PTHR11785:SF353">
    <property type="entry name" value="METHIONINE TRANSPORTER (EUROFUNG)"/>
    <property type="match status" value="1"/>
</dbReference>
<reference evidence="7" key="1">
    <citation type="submission" date="2022-07" db="EMBL/GenBank/DDBJ databases">
        <title>Phylogenomic reconstructions and comparative analyses of Kickxellomycotina fungi.</title>
        <authorList>
            <person name="Reynolds N.K."/>
            <person name="Stajich J.E."/>
            <person name="Barry K."/>
            <person name="Grigoriev I.V."/>
            <person name="Crous P."/>
            <person name="Smith M.E."/>
        </authorList>
    </citation>
    <scope>NUCLEOTIDE SEQUENCE</scope>
    <source>
        <strain evidence="7">NBRC 105414</strain>
    </source>
</reference>
<feature type="region of interest" description="Disordered" evidence="5">
    <location>
        <begin position="514"/>
        <end position="539"/>
    </location>
</feature>
<feature type="compositionally biased region" description="Gly residues" evidence="5">
    <location>
        <begin position="518"/>
        <end position="527"/>
    </location>
</feature>
<name>A0A9W8LK41_9FUNG</name>
<feature type="transmembrane region" description="Helical" evidence="6">
    <location>
        <begin position="269"/>
        <end position="295"/>
    </location>
</feature>
<keyword evidence="3 6" id="KW-1133">Transmembrane helix</keyword>
<keyword evidence="8" id="KW-1185">Reference proteome</keyword>
<feature type="transmembrane region" description="Helical" evidence="6">
    <location>
        <begin position="120"/>
        <end position="146"/>
    </location>
</feature>
<dbReference type="InterPro" id="IPR002293">
    <property type="entry name" value="AA/rel_permease1"/>
</dbReference>
<feature type="compositionally biased region" description="Basic residues" evidence="5">
    <location>
        <begin position="1"/>
        <end position="10"/>
    </location>
</feature>
<keyword evidence="2 6" id="KW-0812">Transmembrane</keyword>
<dbReference type="GO" id="GO:0015179">
    <property type="term" value="F:L-amino acid transmembrane transporter activity"/>
    <property type="evidence" value="ECO:0007669"/>
    <property type="project" value="TreeGrafter"/>
</dbReference>
<evidence type="ECO:0000256" key="5">
    <source>
        <dbReference type="SAM" id="MobiDB-lite"/>
    </source>
</evidence>
<feature type="transmembrane region" description="Helical" evidence="6">
    <location>
        <begin position="41"/>
        <end position="62"/>
    </location>
</feature>
<comment type="subcellular location">
    <subcellularLocation>
        <location evidence="1">Membrane</location>
        <topology evidence="1">Multi-pass membrane protein</topology>
    </subcellularLocation>
</comment>
<dbReference type="Gene3D" id="1.20.1740.10">
    <property type="entry name" value="Amino acid/polyamine transporter I"/>
    <property type="match status" value="1"/>
</dbReference>
<evidence type="ECO:0000256" key="2">
    <source>
        <dbReference type="ARBA" id="ARBA00022692"/>
    </source>
</evidence>
<accession>A0A9W8LK41</accession>
<evidence type="ECO:0000256" key="4">
    <source>
        <dbReference type="ARBA" id="ARBA00023136"/>
    </source>
</evidence>
<feature type="transmembrane region" description="Helical" evidence="6">
    <location>
        <begin position="370"/>
        <end position="389"/>
    </location>
</feature>
<feature type="transmembrane region" description="Helical" evidence="6">
    <location>
        <begin position="437"/>
        <end position="457"/>
    </location>
</feature>
<feature type="transmembrane region" description="Helical" evidence="6">
    <location>
        <begin position="74"/>
        <end position="99"/>
    </location>
</feature>
<feature type="compositionally biased region" description="Low complexity" evidence="5">
    <location>
        <begin position="16"/>
        <end position="33"/>
    </location>
</feature>
<feature type="transmembrane region" description="Helical" evidence="6">
    <location>
        <begin position="195"/>
        <end position="216"/>
    </location>
</feature>
<feature type="transmembrane region" description="Helical" evidence="6">
    <location>
        <begin position="236"/>
        <end position="257"/>
    </location>
</feature>
<evidence type="ECO:0000256" key="3">
    <source>
        <dbReference type="ARBA" id="ARBA00022989"/>
    </source>
</evidence>
<feature type="region of interest" description="Disordered" evidence="5">
    <location>
        <begin position="1"/>
        <end position="33"/>
    </location>
</feature>
<evidence type="ECO:0000256" key="6">
    <source>
        <dbReference type="SAM" id="Phobius"/>
    </source>
</evidence>
<feature type="transmembrane region" description="Helical" evidence="6">
    <location>
        <begin position="166"/>
        <end position="183"/>
    </location>
</feature>
<dbReference type="PANTHER" id="PTHR11785">
    <property type="entry name" value="AMINO ACID TRANSPORTER"/>
    <property type="match status" value="1"/>
</dbReference>
<evidence type="ECO:0000313" key="8">
    <source>
        <dbReference type="Proteomes" id="UP001140217"/>
    </source>
</evidence>
<evidence type="ECO:0000256" key="1">
    <source>
        <dbReference type="ARBA" id="ARBA00004141"/>
    </source>
</evidence>
<organism evidence="7 8">
    <name type="scientific">Coemansia javaensis</name>
    <dbReference type="NCBI Taxonomy" id="2761396"/>
    <lineage>
        <taxon>Eukaryota</taxon>
        <taxon>Fungi</taxon>
        <taxon>Fungi incertae sedis</taxon>
        <taxon>Zoopagomycota</taxon>
        <taxon>Kickxellomycotina</taxon>
        <taxon>Kickxellomycetes</taxon>
        <taxon>Kickxellales</taxon>
        <taxon>Kickxellaceae</taxon>
        <taxon>Coemansia</taxon>
    </lineage>
</organism>
<comment type="caution">
    <text evidence="7">The sequence shown here is derived from an EMBL/GenBank/DDBJ whole genome shotgun (WGS) entry which is preliminary data.</text>
</comment>
<sequence>MDGLWKRVRHEKADDSSSSGSQTDSSVGPAPGGAPAAPKNIGIFSATAMGISLMIGSGIFSTPASVLRLVGTPAMALVLWALGAVISFGGGMAFIELGLMYRRNGGTMRFLAHAFPKPKLLAAYLFAWVMVVCIRPGAIAANGPVIGKYWLYAAGVKDDGGWKSRGIGFGCITFVTGINILSARWSLRLINLLTVVKIVVILIIVITGIVAAAGGIDIEHNDNWSRGFRGTSNDARAYSSALTKVFWAYDGFTNLVYSLGELRRPERNLPWSIGSAVGIVGFLYIMANVAFFLVVPFDVAVGSDEILAAEFTFRVFGTSVGKIALPVFIGLSVLGAICAQTYGVSRLLDSANEVGFVPYGRRICGNNRRLGTPVNSLVIGYALTMLYLLAPPPGKVFDLLVDFVQWSTWLFYGLAAAGAIVLRFTKPSHPLRTFRAFHPLNGLFILFCIYITVFPFVPPKGGDHDVPYPFYLSPLLGLLTTLAGIVPWYFRLTWWPKKTGVSLVRWIEDEDTADTRAGAGGGSGSRGPSGDEERAADGDAQVGALVHGVPAKTDSS</sequence>
<dbReference type="EMBL" id="JANBUL010000041">
    <property type="protein sequence ID" value="KAJ2783714.1"/>
    <property type="molecule type" value="Genomic_DNA"/>
</dbReference>
<proteinExistence type="predicted"/>
<dbReference type="OrthoDB" id="5982228at2759"/>
<dbReference type="GO" id="GO:0016020">
    <property type="term" value="C:membrane"/>
    <property type="evidence" value="ECO:0007669"/>
    <property type="project" value="UniProtKB-SubCell"/>
</dbReference>
<feature type="transmembrane region" description="Helical" evidence="6">
    <location>
        <begin position="315"/>
        <end position="339"/>
    </location>
</feature>
<dbReference type="Proteomes" id="UP001140217">
    <property type="component" value="Unassembled WGS sequence"/>
</dbReference>
<protein>
    <submittedName>
        <fullName evidence="7">Methionine permease</fullName>
    </submittedName>
</protein>